<proteinExistence type="predicted"/>
<feature type="transmembrane region" description="Helical" evidence="1">
    <location>
        <begin position="149"/>
        <end position="174"/>
    </location>
</feature>
<gene>
    <name evidence="2" type="ORF">PMZ80_007528</name>
</gene>
<keyword evidence="1" id="KW-0472">Membrane</keyword>
<evidence type="ECO:0000313" key="3">
    <source>
        <dbReference type="Proteomes" id="UP001334248"/>
    </source>
</evidence>
<accession>A0ABR0RHQ4</accession>
<feature type="transmembrane region" description="Helical" evidence="1">
    <location>
        <begin position="235"/>
        <end position="256"/>
    </location>
</feature>
<protein>
    <submittedName>
        <fullName evidence="2">Uncharacterized protein</fullName>
    </submittedName>
</protein>
<dbReference type="Proteomes" id="UP001334248">
    <property type="component" value="Unassembled WGS sequence"/>
</dbReference>
<name>A0ABR0RHQ4_9EURO</name>
<reference evidence="2 3" key="1">
    <citation type="journal article" date="2023" name="Res Sq">
        <title>Genomic and morphological characterization of Knufia obscura isolated from the Mars 2020 spacecraft assembly facility.</title>
        <authorList>
            <person name="Chander A.M."/>
            <person name="Teixeira M.M."/>
            <person name="Singh N.K."/>
            <person name="Williams M.P."/>
            <person name="Parker C.W."/>
            <person name="Leo P."/>
            <person name="Stajich J.E."/>
            <person name="Torok T."/>
            <person name="Tighe S."/>
            <person name="Mason C.E."/>
            <person name="Venkateswaran K."/>
        </authorList>
    </citation>
    <scope>NUCLEOTIDE SEQUENCE [LARGE SCALE GENOMIC DNA]</scope>
    <source>
        <strain evidence="2 3">CCFEE 5817</strain>
    </source>
</reference>
<feature type="transmembrane region" description="Helical" evidence="1">
    <location>
        <begin position="88"/>
        <end position="110"/>
    </location>
</feature>
<keyword evidence="1" id="KW-1133">Transmembrane helix</keyword>
<evidence type="ECO:0000256" key="1">
    <source>
        <dbReference type="SAM" id="Phobius"/>
    </source>
</evidence>
<keyword evidence="3" id="KW-1185">Reference proteome</keyword>
<dbReference type="EMBL" id="JAVHJV010000009">
    <property type="protein sequence ID" value="KAK5940110.1"/>
    <property type="molecule type" value="Genomic_DNA"/>
</dbReference>
<organism evidence="2 3">
    <name type="scientific">Knufia obscura</name>
    <dbReference type="NCBI Taxonomy" id="1635080"/>
    <lineage>
        <taxon>Eukaryota</taxon>
        <taxon>Fungi</taxon>
        <taxon>Dikarya</taxon>
        <taxon>Ascomycota</taxon>
        <taxon>Pezizomycotina</taxon>
        <taxon>Eurotiomycetes</taxon>
        <taxon>Chaetothyriomycetidae</taxon>
        <taxon>Chaetothyriales</taxon>
        <taxon>Trichomeriaceae</taxon>
        <taxon>Knufia</taxon>
    </lineage>
</organism>
<dbReference type="RefSeq" id="XP_064728200.1">
    <property type="nucleotide sequence ID" value="XM_064875936.1"/>
</dbReference>
<keyword evidence="1" id="KW-0812">Transmembrane</keyword>
<sequence>MSEQQTTSIPVSAHNGYVVASTHNDAHTRVSEYSITSGNLADSETTNMMDISNEQSSLVDELSTKAGSQQLCEARSRPSLMRASMNEIVLACVLLLLPVALSAVLVYLIYANLEPPNETLRDLDSITEDNRHRGLNNDEYYVNYSATRLVFISSLASTLALALVPVAMALFSYITAFTMRKASARPSIYKLPSPYQFELCVRLLGGNMLDFYRYLQYLVKPRQKKTTVPPILHSTAFMLGALLALALAVPIVDALLHIKTSSVQYNRESVYSNSNFRPGHRLPELCWNGTDAGGWTDCIYQIGGAGSYPTLQNTSEAFKVLGNVSDRSIVRLADDGETAVITVPQIPTGVSYTAHSYASSTQCKSVARLCYLGGDPCAYYLHSQCIAYNCTVRSGGLEMSGIFEGEWGQSHIDMTYYSDSSKATNITLGLNVKVPRLINGQIWSAAFLFLPNRDWPTPVPEMIDPVGTYAEPTDLWGEGLRYEAPMDLLCDSHGKTYGILSCNTTLSDVTYTSDTGGNIRALKITPMNYTAGAPFFATFGSGN</sequence>
<evidence type="ECO:0000313" key="2">
    <source>
        <dbReference type="EMBL" id="KAK5940110.1"/>
    </source>
</evidence>
<comment type="caution">
    <text evidence="2">The sequence shown here is derived from an EMBL/GenBank/DDBJ whole genome shotgun (WGS) entry which is preliminary data.</text>
</comment>
<dbReference type="GeneID" id="90000977"/>